<dbReference type="EMBL" id="WQMT02000009">
    <property type="protein sequence ID" value="KAG9219396.1"/>
    <property type="molecule type" value="Genomic_DNA"/>
</dbReference>
<sequence length="269" mass="30400">MDYMNLNTTRKLLGVETPGEFSSCSSAVSAGFAAHMDKWRSPTQVYVAQLLERGIRVLIYAGTYDWQCNWVANKLWLEKLEWSGKHDYNLAQFSDWTVDGNKAGEVKHAGLLSFATIRGAGHMMSLRDFDGIEQEADGIRSFVFRSLMISRKRHSLCWRGGWPISYCDLMEDVLDQISRQDNMERRHHDRSQFTTVAEFISYPSVGVLGYRTSMKVDHGVRKVKVESFRNRANPSNGTDMCGPSIQKLASQHLFVSNTSDGGGKRNPSS</sequence>
<proteinExistence type="predicted"/>
<evidence type="ECO:0000313" key="2">
    <source>
        <dbReference type="Proteomes" id="UP000824881"/>
    </source>
</evidence>
<accession>A0ACB7IQQ9</accession>
<comment type="caution">
    <text evidence="1">The sequence shown here is derived from an EMBL/GenBank/DDBJ whole genome shotgun (WGS) entry which is preliminary data.</text>
</comment>
<organism evidence="1 2">
    <name type="scientific">Pleurotus cornucopiae</name>
    <name type="common">Cornucopia mushroom</name>
    <dbReference type="NCBI Taxonomy" id="5321"/>
    <lineage>
        <taxon>Eukaryota</taxon>
        <taxon>Fungi</taxon>
        <taxon>Dikarya</taxon>
        <taxon>Basidiomycota</taxon>
        <taxon>Agaricomycotina</taxon>
        <taxon>Agaricomycetes</taxon>
        <taxon>Agaricomycetidae</taxon>
        <taxon>Agaricales</taxon>
        <taxon>Pleurotineae</taxon>
        <taxon>Pleurotaceae</taxon>
        <taxon>Pleurotus</taxon>
    </lineage>
</organism>
<dbReference type="Proteomes" id="UP000824881">
    <property type="component" value="Unassembled WGS sequence"/>
</dbReference>
<gene>
    <name evidence="1" type="ORF">CCMSSC00406_0005290</name>
</gene>
<reference evidence="1 2" key="1">
    <citation type="journal article" date="2021" name="Appl. Environ. Microbiol.">
        <title>Genetic linkage and physical mapping for an oyster mushroom Pleurotus cornucopiae and QTL analysis for the trait cap color.</title>
        <authorList>
            <person name="Zhang Y."/>
            <person name="Gao W."/>
            <person name="Sonnenberg A."/>
            <person name="Chen Q."/>
            <person name="Zhang J."/>
            <person name="Huang C."/>
        </authorList>
    </citation>
    <scope>NUCLEOTIDE SEQUENCE [LARGE SCALE GENOMIC DNA]</scope>
    <source>
        <strain evidence="1">CCMSSC00406</strain>
    </source>
</reference>
<protein>
    <submittedName>
        <fullName evidence="1">Uncharacterized protein</fullName>
    </submittedName>
</protein>
<keyword evidence="2" id="KW-1185">Reference proteome</keyword>
<name>A0ACB7IQQ9_PLECO</name>
<evidence type="ECO:0000313" key="1">
    <source>
        <dbReference type="EMBL" id="KAG9219396.1"/>
    </source>
</evidence>